<reference evidence="3 4" key="1">
    <citation type="submission" date="2018-11" db="EMBL/GenBank/DDBJ databases">
        <title>The genome draft of YIM 96095.</title>
        <authorList>
            <person name="Tang S.-K."/>
            <person name="Chunyu W.-X."/>
            <person name="Feng Y.-Z."/>
        </authorList>
    </citation>
    <scope>NUCLEOTIDE SEQUENCE [LARGE SCALE GENOMIC DNA]</scope>
    <source>
        <strain evidence="3 4">YIM 96095</strain>
    </source>
</reference>
<sequence>MAATLVLVFVVVLIIAGALVVNAFRDSDDSAAPASEEPSAPERDASGEPAADPSEESSADEAPEEVLNSGWKLAKVGRWELTYEIPGRSEGWTYEGPGAVFGVGPPDAEQPELTMVGASYYGTNPCDGSSSLAAAGAHGVENTEDTGETAEGVARKWAELAYEYETGAPEVELRSVTEFSANGLAGHYAVADATPVTAGGECIPESGEVHTVVVPNLDEANAVRAFSIVSDSGYEESLDADTIETVLNSLRDSVDD</sequence>
<organism evidence="3 4">
    <name type="scientific">Halostreptopolyspora alba</name>
    <dbReference type="NCBI Taxonomy" id="2487137"/>
    <lineage>
        <taxon>Bacteria</taxon>
        <taxon>Bacillati</taxon>
        <taxon>Actinomycetota</taxon>
        <taxon>Actinomycetes</taxon>
        <taxon>Streptosporangiales</taxon>
        <taxon>Nocardiopsidaceae</taxon>
        <taxon>Halostreptopolyspora</taxon>
    </lineage>
</organism>
<evidence type="ECO:0000313" key="4">
    <source>
        <dbReference type="Proteomes" id="UP000269198"/>
    </source>
</evidence>
<keyword evidence="4" id="KW-1185">Reference proteome</keyword>
<dbReference type="Proteomes" id="UP000269198">
    <property type="component" value="Unassembled WGS sequence"/>
</dbReference>
<protein>
    <recommendedName>
        <fullName evidence="2">DUF8017 domain-containing protein</fullName>
    </recommendedName>
</protein>
<feature type="region of interest" description="Disordered" evidence="1">
    <location>
        <begin position="28"/>
        <end position="67"/>
    </location>
</feature>
<comment type="caution">
    <text evidence="3">The sequence shown here is derived from an EMBL/GenBank/DDBJ whole genome shotgun (WGS) entry which is preliminary data.</text>
</comment>
<accession>A0A3N0ECG7</accession>
<evidence type="ECO:0000313" key="3">
    <source>
        <dbReference type="EMBL" id="RNL85518.1"/>
    </source>
</evidence>
<feature type="domain" description="DUF8017" evidence="2">
    <location>
        <begin position="67"/>
        <end position="252"/>
    </location>
</feature>
<name>A0A3N0ECG7_9ACTN</name>
<dbReference type="InterPro" id="IPR058330">
    <property type="entry name" value="DUF8017"/>
</dbReference>
<dbReference type="Pfam" id="PF26056">
    <property type="entry name" value="DUF8017"/>
    <property type="match status" value="1"/>
</dbReference>
<proteinExistence type="predicted"/>
<evidence type="ECO:0000256" key="1">
    <source>
        <dbReference type="SAM" id="MobiDB-lite"/>
    </source>
</evidence>
<dbReference type="EMBL" id="RJMB01000006">
    <property type="protein sequence ID" value="RNL85518.1"/>
    <property type="molecule type" value="Genomic_DNA"/>
</dbReference>
<gene>
    <name evidence="3" type="ORF">EFW17_08555</name>
</gene>
<feature type="compositionally biased region" description="Acidic residues" evidence="1">
    <location>
        <begin position="53"/>
        <end position="64"/>
    </location>
</feature>
<evidence type="ECO:0000259" key="2">
    <source>
        <dbReference type="Pfam" id="PF26056"/>
    </source>
</evidence>
<dbReference type="AlphaFoldDB" id="A0A3N0ECG7"/>